<dbReference type="InterPro" id="IPR013819">
    <property type="entry name" value="LipOase_C"/>
</dbReference>
<evidence type="ECO:0000256" key="2">
    <source>
        <dbReference type="ARBA" id="ARBA00005189"/>
    </source>
</evidence>
<feature type="binding site" evidence="9">
    <location>
        <position position="76"/>
    </location>
    <ligand>
        <name>Ca(2+)</name>
        <dbReference type="ChEBI" id="CHEBI:29108"/>
        <label>1</label>
    </ligand>
</feature>
<dbReference type="GO" id="GO:0034440">
    <property type="term" value="P:lipid oxidation"/>
    <property type="evidence" value="ECO:0007669"/>
    <property type="project" value="InterPro"/>
</dbReference>
<evidence type="ECO:0000256" key="3">
    <source>
        <dbReference type="ARBA" id="ARBA00009419"/>
    </source>
</evidence>
<name>A0A7L0EUX9_TROML</name>
<organism evidence="14 15">
    <name type="scientific">Trogon melanurus</name>
    <name type="common">Black-tailed trogon</name>
    <dbReference type="NCBI Taxonomy" id="56311"/>
    <lineage>
        <taxon>Eukaryota</taxon>
        <taxon>Metazoa</taxon>
        <taxon>Chordata</taxon>
        <taxon>Craniata</taxon>
        <taxon>Vertebrata</taxon>
        <taxon>Euteleostomi</taxon>
        <taxon>Archelosauria</taxon>
        <taxon>Archosauria</taxon>
        <taxon>Dinosauria</taxon>
        <taxon>Saurischia</taxon>
        <taxon>Theropoda</taxon>
        <taxon>Coelurosauria</taxon>
        <taxon>Aves</taxon>
        <taxon>Neognathae</taxon>
        <taxon>Neoaves</taxon>
        <taxon>Telluraves</taxon>
        <taxon>Coraciimorphae</taxon>
        <taxon>Trogoniformes</taxon>
        <taxon>Trogonidae</taxon>
        <taxon>Trogon</taxon>
    </lineage>
</organism>
<evidence type="ECO:0000313" key="15">
    <source>
        <dbReference type="Proteomes" id="UP000550660"/>
    </source>
</evidence>
<dbReference type="PROSITE" id="PS51393">
    <property type="entry name" value="LIPOXYGENASE_3"/>
    <property type="match status" value="1"/>
</dbReference>
<evidence type="ECO:0000256" key="8">
    <source>
        <dbReference type="ARBA" id="ARBA00023098"/>
    </source>
</evidence>
<reference evidence="14 15" key="1">
    <citation type="submission" date="2019-09" db="EMBL/GenBank/DDBJ databases">
        <title>Bird 10,000 Genomes (B10K) Project - Family phase.</title>
        <authorList>
            <person name="Zhang G."/>
        </authorList>
    </citation>
    <scope>NUCLEOTIDE SEQUENCE [LARGE SCALE GENOMIC DNA]</scope>
    <source>
        <strain evidence="14">B10K-DU-007-40</strain>
        <tissue evidence="14">Mixed tissue sample</tissue>
    </source>
</reference>
<sequence>MPVYKVKVATGDVLEARTVNCISITLVGSRGESRKTNISCLLLPGTVKELTVSSQQDLGSIILIRLHKSRIFLEDAWFCKYVHVTAHDGTLYRFPCYQWLDGNITLEVREGTAKKLADDTLEILKEQRRRELKARQEAFEWKTYSAGWPRCLNVDSIFVLDSNTQFSCVRATDFTGVLIFQGATQLLSGFLLRSTNWSSLDEMRTIFARTEGRDIGGCFAYPPQHP</sequence>
<keyword evidence="8" id="KW-0443">Lipid metabolism</keyword>
<dbReference type="OrthoDB" id="407298at2759"/>
<dbReference type="InterPro" id="IPR000907">
    <property type="entry name" value="LipOase"/>
</dbReference>
<dbReference type="Gene3D" id="2.60.60.20">
    <property type="entry name" value="PLAT/LH2 domain"/>
    <property type="match status" value="1"/>
</dbReference>
<evidence type="ECO:0000256" key="6">
    <source>
        <dbReference type="ARBA" id="ARBA00022964"/>
    </source>
</evidence>
<keyword evidence="15" id="KW-1185">Reference proteome</keyword>
<gene>
    <name evidence="14" type="primary">Aloxe3_0</name>
    <name evidence="14" type="ORF">TROMEL_R10265</name>
</gene>
<keyword evidence="6" id="KW-0223">Dioxygenase</keyword>
<evidence type="ECO:0000256" key="7">
    <source>
        <dbReference type="ARBA" id="ARBA00023002"/>
    </source>
</evidence>
<feature type="domain" description="PLAT" evidence="12">
    <location>
        <begin position="2"/>
        <end position="114"/>
    </location>
</feature>
<feature type="domain" description="Lipoxygenase" evidence="13">
    <location>
        <begin position="114"/>
        <end position="226"/>
    </location>
</feature>
<dbReference type="InterPro" id="IPR042062">
    <property type="entry name" value="PLAT_LOX_verte"/>
</dbReference>
<dbReference type="GO" id="GO:0005737">
    <property type="term" value="C:cytoplasm"/>
    <property type="evidence" value="ECO:0007669"/>
    <property type="project" value="UniProtKB-SubCell"/>
</dbReference>
<dbReference type="InterPro" id="IPR036392">
    <property type="entry name" value="PLAT/LH2_dom_sf"/>
</dbReference>
<evidence type="ECO:0000256" key="10">
    <source>
        <dbReference type="PIRSR" id="PIRSR601885-3"/>
    </source>
</evidence>
<evidence type="ECO:0000256" key="9">
    <source>
        <dbReference type="PIRSR" id="PIRSR601885-2"/>
    </source>
</evidence>
<dbReference type="PRINTS" id="PR00467">
    <property type="entry name" value="MAMLPOXGNASE"/>
</dbReference>
<dbReference type="PROSITE" id="PS50095">
    <property type="entry name" value="PLAT"/>
    <property type="match status" value="1"/>
</dbReference>
<keyword evidence="14" id="KW-0413">Isomerase</keyword>
<dbReference type="InterPro" id="IPR036226">
    <property type="entry name" value="LipOase_C_sf"/>
</dbReference>
<comment type="caution">
    <text evidence="14">The sequence shown here is derived from an EMBL/GenBank/DDBJ whole genome shotgun (WGS) entry which is preliminary data.</text>
</comment>
<evidence type="ECO:0000256" key="4">
    <source>
        <dbReference type="ARBA" id="ARBA00022490"/>
    </source>
</evidence>
<dbReference type="AlphaFoldDB" id="A0A7L0EUX9"/>
<evidence type="ECO:0000256" key="1">
    <source>
        <dbReference type="ARBA" id="ARBA00004496"/>
    </source>
</evidence>
<comment type="subcellular location">
    <subcellularLocation>
        <location evidence="1">Cytoplasm</location>
    </subcellularLocation>
</comment>
<keyword evidence="9" id="KW-0106">Calcium</keyword>
<dbReference type="SMART" id="SM00308">
    <property type="entry name" value="LH2"/>
    <property type="match status" value="1"/>
</dbReference>
<dbReference type="InterPro" id="IPR001885">
    <property type="entry name" value="LipOase_mml"/>
</dbReference>
<dbReference type="Proteomes" id="UP000550660">
    <property type="component" value="Unassembled WGS sequence"/>
</dbReference>
<evidence type="ECO:0000259" key="13">
    <source>
        <dbReference type="PROSITE" id="PS51393"/>
    </source>
</evidence>
<dbReference type="Pfam" id="PF01477">
    <property type="entry name" value="PLAT"/>
    <property type="match status" value="1"/>
</dbReference>
<feature type="non-terminal residue" evidence="14">
    <location>
        <position position="226"/>
    </location>
</feature>
<dbReference type="GO" id="GO:0016853">
    <property type="term" value="F:isomerase activity"/>
    <property type="evidence" value="ECO:0007669"/>
    <property type="project" value="UniProtKB-KW"/>
</dbReference>
<feature type="non-terminal residue" evidence="14">
    <location>
        <position position="1"/>
    </location>
</feature>
<feature type="site" description="Essential for stabilizing binding to COTL1" evidence="10">
    <location>
        <position position="99"/>
    </location>
</feature>
<comment type="caution">
    <text evidence="11">Lacks conserved residue(s) required for the propagation of feature annotation.</text>
</comment>
<accession>A0A7L0EUX9</accession>
<evidence type="ECO:0000256" key="5">
    <source>
        <dbReference type="ARBA" id="ARBA00022723"/>
    </source>
</evidence>
<keyword evidence="7" id="KW-0560">Oxidoreductase</keyword>
<comment type="pathway">
    <text evidence="2">Lipid metabolism.</text>
</comment>
<dbReference type="SUPFAM" id="SSF49723">
    <property type="entry name" value="Lipase/lipooxygenase domain (PLAT/LH2 domain)"/>
    <property type="match status" value="1"/>
</dbReference>
<evidence type="ECO:0000313" key="14">
    <source>
        <dbReference type="EMBL" id="NXJ87056.1"/>
    </source>
</evidence>
<dbReference type="GO" id="GO:0016702">
    <property type="term" value="F:oxidoreductase activity, acting on single donors with incorporation of molecular oxygen, incorporation of two atoms of oxygen"/>
    <property type="evidence" value="ECO:0007669"/>
    <property type="project" value="InterPro"/>
</dbReference>
<dbReference type="PANTHER" id="PTHR11771">
    <property type="entry name" value="LIPOXYGENASE"/>
    <property type="match status" value="1"/>
</dbReference>
<dbReference type="EMBL" id="VXAG01004013">
    <property type="protein sequence ID" value="NXJ87056.1"/>
    <property type="molecule type" value="Genomic_DNA"/>
</dbReference>
<keyword evidence="5 9" id="KW-0479">Metal-binding</keyword>
<feature type="binding site" evidence="9">
    <location>
        <position position="75"/>
    </location>
    <ligand>
        <name>Ca(2+)</name>
        <dbReference type="ChEBI" id="CHEBI:29108"/>
        <label>1</label>
    </ligand>
</feature>
<dbReference type="GO" id="GO:0005506">
    <property type="term" value="F:iron ion binding"/>
    <property type="evidence" value="ECO:0007669"/>
    <property type="project" value="InterPro"/>
</dbReference>
<dbReference type="Gene3D" id="1.20.245.10">
    <property type="entry name" value="Lipoxygenase-1, Domain 5"/>
    <property type="match status" value="1"/>
</dbReference>
<keyword evidence="4" id="KW-0963">Cytoplasm</keyword>
<evidence type="ECO:0000256" key="11">
    <source>
        <dbReference type="PROSITE-ProRule" id="PRU00152"/>
    </source>
</evidence>
<comment type="similarity">
    <text evidence="3">Belongs to the lipoxygenase family.</text>
</comment>
<protein>
    <submittedName>
        <fullName evidence="14">LOXE3 isomerase</fullName>
    </submittedName>
</protein>
<dbReference type="SUPFAM" id="SSF48484">
    <property type="entry name" value="Lipoxigenase"/>
    <property type="match status" value="1"/>
</dbReference>
<dbReference type="InterPro" id="IPR001024">
    <property type="entry name" value="PLAT/LH2_dom"/>
</dbReference>
<dbReference type="CDD" id="cd01753">
    <property type="entry name" value="PLAT_LOX"/>
    <property type="match status" value="1"/>
</dbReference>
<proteinExistence type="inferred from homology"/>
<evidence type="ECO:0000259" key="12">
    <source>
        <dbReference type="PROSITE" id="PS50095"/>
    </source>
</evidence>